<keyword evidence="2" id="KW-1185">Reference proteome</keyword>
<dbReference type="AlphaFoldDB" id="A0A9N8WGR7"/>
<sequence>MVYPHRAYFSRPLKSYTKKAEEYQACLITIIYGETYLDPEKFKARSFDLIKAIEERHDCPGSGLIGQQMRKDFALCSRNLLIKHKLYAKVVAVKTNDDELYSERFGL</sequence>
<organism evidence="1 2">
    <name type="scientific">Funneliformis caledonium</name>
    <dbReference type="NCBI Taxonomy" id="1117310"/>
    <lineage>
        <taxon>Eukaryota</taxon>
        <taxon>Fungi</taxon>
        <taxon>Fungi incertae sedis</taxon>
        <taxon>Mucoromycota</taxon>
        <taxon>Glomeromycotina</taxon>
        <taxon>Glomeromycetes</taxon>
        <taxon>Glomerales</taxon>
        <taxon>Glomeraceae</taxon>
        <taxon>Funneliformis</taxon>
    </lineage>
</organism>
<proteinExistence type="predicted"/>
<name>A0A9N8WGR7_9GLOM</name>
<dbReference type="Proteomes" id="UP000789570">
    <property type="component" value="Unassembled WGS sequence"/>
</dbReference>
<protein>
    <submittedName>
        <fullName evidence="1">9138_t:CDS:1</fullName>
    </submittedName>
</protein>
<gene>
    <name evidence="1" type="ORF">FCALED_LOCUS2995</name>
</gene>
<dbReference type="OrthoDB" id="2322822at2759"/>
<reference evidence="1" key="1">
    <citation type="submission" date="2021-06" db="EMBL/GenBank/DDBJ databases">
        <authorList>
            <person name="Kallberg Y."/>
            <person name="Tangrot J."/>
            <person name="Rosling A."/>
        </authorList>
    </citation>
    <scope>NUCLEOTIDE SEQUENCE</scope>
    <source>
        <strain evidence="1">UK204</strain>
    </source>
</reference>
<evidence type="ECO:0000313" key="1">
    <source>
        <dbReference type="EMBL" id="CAG8486726.1"/>
    </source>
</evidence>
<comment type="caution">
    <text evidence="1">The sequence shown here is derived from an EMBL/GenBank/DDBJ whole genome shotgun (WGS) entry which is preliminary data.</text>
</comment>
<accession>A0A9N8WGR7</accession>
<evidence type="ECO:0000313" key="2">
    <source>
        <dbReference type="Proteomes" id="UP000789570"/>
    </source>
</evidence>
<dbReference type="EMBL" id="CAJVPQ010000497">
    <property type="protein sequence ID" value="CAG8486726.1"/>
    <property type="molecule type" value="Genomic_DNA"/>
</dbReference>